<evidence type="ECO:0000313" key="2">
    <source>
        <dbReference type="Proteomes" id="UP000477951"/>
    </source>
</evidence>
<reference evidence="1 2" key="1">
    <citation type="submission" date="2019-12" db="EMBL/GenBank/DDBJ databases">
        <title>Whole-genome sequencing of Allorhizobium vitis.</title>
        <authorList>
            <person name="Gan H.M."/>
            <person name="Szegedi E."/>
            <person name="Burr T."/>
            <person name="Savka M.A."/>
        </authorList>
    </citation>
    <scope>NUCLEOTIDE SEQUENCE [LARGE SCALE GENOMIC DNA]</scope>
    <source>
        <strain evidence="1 2">CG516</strain>
    </source>
</reference>
<evidence type="ECO:0000313" key="1">
    <source>
        <dbReference type="EMBL" id="MUZ72945.1"/>
    </source>
</evidence>
<dbReference type="AlphaFoldDB" id="A0A6L6VDI7"/>
<comment type="caution">
    <text evidence="1">The sequence shown here is derived from an EMBL/GenBank/DDBJ whole genome shotgun (WGS) entry which is preliminary data.</text>
</comment>
<dbReference type="EMBL" id="WPHR01000005">
    <property type="protein sequence ID" value="MUZ72945.1"/>
    <property type="molecule type" value="Genomic_DNA"/>
</dbReference>
<sequence>MRKTVTTAKYALGTGEKFDATAIIHRPNRALMAECGGVQMTSEVCMMNRLAVVLAADSATTVSRWNNGAREERYFKGANKIFQLSNRHPIGLMIFDSADLLRVPWEIIIKSFRHQLGHKSFNTVSGYADEFMQYLNGNVDLFSEEVQEETITSAANSIALALVAGAVEKVQPENLKQAVVERLHSELLRLEAKPLPEALTIDFSNKVIADFMGRLKDEKLKWASSFGLDDADLALLARYSLLLVLKSPRSSLTTTGLVFAGYGDHQIFPEMVEYESQGIIAGTHVFQKMDQQIIDHENPTSISAFAQTSMIETFQLGLSEDIYGSMMVATENELSGLIDEVLNLAGSQPLPGDRKSELLKVTAEKISVAVLEKSRDEHSLPLRNVIGFLPVDELAGLAETLITLQSLKEKVTKPSETVGGPVDVAVITKHEGLVWIKRKHFFDSELNSRFRLRQAAELA</sequence>
<name>A0A6L6VDI7_AGRVI</name>
<gene>
    <name evidence="1" type="ORF">GOZ90_09645</name>
</gene>
<dbReference type="Proteomes" id="UP000477951">
    <property type="component" value="Unassembled WGS sequence"/>
</dbReference>
<dbReference type="RefSeq" id="WP_156614530.1">
    <property type="nucleotide sequence ID" value="NZ_WPHR01000005.1"/>
</dbReference>
<protein>
    <submittedName>
        <fullName evidence="1">Uncharacterized protein</fullName>
    </submittedName>
</protein>
<accession>A0A6L6VDI7</accession>
<organism evidence="1 2">
    <name type="scientific">Agrobacterium vitis</name>
    <name type="common">Rhizobium vitis</name>
    <dbReference type="NCBI Taxonomy" id="373"/>
    <lineage>
        <taxon>Bacteria</taxon>
        <taxon>Pseudomonadati</taxon>
        <taxon>Pseudomonadota</taxon>
        <taxon>Alphaproteobacteria</taxon>
        <taxon>Hyphomicrobiales</taxon>
        <taxon>Rhizobiaceae</taxon>
        <taxon>Rhizobium/Agrobacterium group</taxon>
        <taxon>Agrobacterium</taxon>
    </lineage>
</organism>
<proteinExistence type="predicted"/>